<protein>
    <submittedName>
        <fullName evidence="1">NspHI restriction endonuclease</fullName>
    </submittedName>
</protein>
<keyword evidence="1" id="KW-0540">Nuclease</keyword>
<keyword evidence="1" id="KW-0255">Endonuclease</keyword>
<organism evidence="1">
    <name type="scientific">hydrothermal vent metagenome</name>
    <dbReference type="NCBI Taxonomy" id="652676"/>
    <lineage>
        <taxon>unclassified sequences</taxon>
        <taxon>metagenomes</taxon>
        <taxon>ecological metagenomes</taxon>
    </lineage>
</organism>
<keyword evidence="1" id="KW-0378">Hydrolase</keyword>
<evidence type="ECO:0000313" key="1">
    <source>
        <dbReference type="EMBL" id="SFV89590.1"/>
    </source>
</evidence>
<sequence>MTNLFSPNTTSHNDWEVLKDLQWHCTKCELKSGQAKTWQVWRQEKGIQLDKDEKGNWFKRQMCHTCNFTTIHRKLKSLEILDETKSRSGVSQYLARKIKMLFKNEEAFLLRPISSNQLEVDHKFPQARWGGDEIENKPTMSEAEIREKFILLTRSNNLLKSRYCEKCVETGKRGVFPGIYFWHQGDENWQGDKHDEKGCIGCFWYDPYKWREELNIIVNK</sequence>
<accession>A0A1W1E6N9</accession>
<gene>
    <name evidence="1" type="ORF">MNB_SUP05-SYMBIONT-5-142</name>
</gene>
<dbReference type="Pfam" id="PF05315">
    <property type="entry name" value="ICEA"/>
    <property type="match status" value="1"/>
</dbReference>
<proteinExistence type="predicted"/>
<dbReference type="GO" id="GO:0004519">
    <property type="term" value="F:endonuclease activity"/>
    <property type="evidence" value="ECO:0007669"/>
    <property type="project" value="UniProtKB-KW"/>
</dbReference>
<dbReference type="AlphaFoldDB" id="A0A1W1E6N9"/>
<dbReference type="EMBL" id="FPHZ01000242">
    <property type="protein sequence ID" value="SFV89590.1"/>
    <property type="molecule type" value="Genomic_DNA"/>
</dbReference>
<name>A0A1W1E6N9_9ZZZZ</name>
<dbReference type="InterPro" id="IPR007979">
    <property type="entry name" value="NlaIII/ICEA1"/>
</dbReference>
<reference evidence="1" key="1">
    <citation type="submission" date="2016-10" db="EMBL/GenBank/DDBJ databases">
        <authorList>
            <person name="de Groot N.N."/>
        </authorList>
    </citation>
    <scope>NUCLEOTIDE SEQUENCE</scope>
</reference>